<evidence type="ECO:0000313" key="14">
    <source>
        <dbReference type="EMBL" id="RLJ81668.1"/>
    </source>
</evidence>
<dbReference type="SUPFAM" id="SSF48557">
    <property type="entry name" value="L-aspartase-like"/>
    <property type="match status" value="1"/>
</dbReference>
<evidence type="ECO:0000256" key="5">
    <source>
        <dbReference type="ARBA" id="ARBA00017058"/>
    </source>
</evidence>
<dbReference type="PRINTS" id="PR00145">
    <property type="entry name" value="ARGSUCLYASE"/>
</dbReference>
<dbReference type="RefSeq" id="WP_121301268.1">
    <property type="nucleotide sequence ID" value="NZ_QBEW01000026.1"/>
</dbReference>
<dbReference type="Gene3D" id="1.20.200.10">
    <property type="entry name" value="Fumarase/aspartase (Central domain)"/>
    <property type="match status" value="1"/>
</dbReference>
<evidence type="ECO:0000313" key="15">
    <source>
        <dbReference type="Proteomes" id="UP000280791"/>
    </source>
</evidence>
<evidence type="ECO:0000259" key="13">
    <source>
        <dbReference type="SMART" id="SM00998"/>
    </source>
</evidence>
<evidence type="ECO:0000256" key="2">
    <source>
        <dbReference type="ARBA" id="ARBA00004734"/>
    </source>
</evidence>
<dbReference type="OrthoDB" id="9768878at2"/>
<dbReference type="AlphaFoldDB" id="A0A497YF05"/>
<feature type="domain" description="Adenylosuccinate lyase C-terminal" evidence="13">
    <location>
        <begin position="349"/>
        <end position="429"/>
    </location>
</feature>
<dbReference type="NCBIfam" id="TIGR00928">
    <property type="entry name" value="purB"/>
    <property type="match status" value="1"/>
</dbReference>
<evidence type="ECO:0000256" key="6">
    <source>
        <dbReference type="ARBA" id="ARBA00022755"/>
    </source>
</evidence>
<dbReference type="SMART" id="SM00998">
    <property type="entry name" value="ADSL_C"/>
    <property type="match status" value="1"/>
</dbReference>
<dbReference type="GO" id="GO:0005829">
    <property type="term" value="C:cytosol"/>
    <property type="evidence" value="ECO:0007669"/>
    <property type="project" value="TreeGrafter"/>
</dbReference>
<evidence type="ECO:0000256" key="8">
    <source>
        <dbReference type="ARBA" id="ARBA00024477"/>
    </source>
</evidence>
<evidence type="ECO:0000256" key="1">
    <source>
        <dbReference type="ARBA" id="ARBA00004706"/>
    </source>
</evidence>
<comment type="catalytic activity">
    <reaction evidence="10">
        <text>N(6)-(1,2-dicarboxyethyl)-AMP = fumarate + AMP</text>
        <dbReference type="Rhea" id="RHEA:16853"/>
        <dbReference type="ChEBI" id="CHEBI:29806"/>
        <dbReference type="ChEBI" id="CHEBI:57567"/>
        <dbReference type="ChEBI" id="CHEBI:456215"/>
        <dbReference type="EC" id="4.3.2.2"/>
    </reaction>
    <physiologicalReaction direction="left-to-right" evidence="10">
        <dbReference type="Rhea" id="RHEA:16854"/>
    </physiologicalReaction>
</comment>
<dbReference type="InterPro" id="IPR024083">
    <property type="entry name" value="Fumarase/histidase_N"/>
</dbReference>
<sequence>MIARYTRPEMGAIWTEENKYQAWLEVEILACEAWAEIGDIPKEDVAKIRENAGFSVDRILEIEEETRHDVVAFTRAVSETLGEERKWVHYGLTSTDVVDTALSYLLKQANEILRKDLTNFIDILAVKAKEHKMTVMMGRTHGVHAEPTTFGLKLALWHEEMKRNLERFEAAAKSIETGKMSGAVGTYANIDPFVEEYVCKNLGIAASRISTQTLQRDRHAQYMSTLALIASSIEKFATEIRGLQKSETREVEEFFAKGQKGSSAMPHKRNPIGSENMTGLARLIRGYMMTAYENVSLWHERDISHSSAERVILPDATIALNYMLNRFGNIVKNLTVFPENMKRNMDSTLGLIYSQRVLLTLIDKGMAREAAYDTVQPCAMEAWETQTSFRKVVEANDTITSQLTKEELDDCFDYNHHLQQVDMIFNRLELN</sequence>
<comment type="pathway">
    <text evidence="1 12">Purine metabolism; IMP biosynthesis via de novo pathway; 5-amino-1-(5-phospho-D-ribosyl)imidazole-4-carboxamide from 5-amino-1-(5-phospho-D-ribosyl)imidazole-4-carboxylate: step 2/2.</text>
</comment>
<dbReference type="GO" id="GO:0004018">
    <property type="term" value="F:N6-(1,2-dicarboxyethyl)AMP AMP-lyase (fumarate-forming) activity"/>
    <property type="evidence" value="ECO:0007669"/>
    <property type="project" value="UniProtKB-UniRule"/>
</dbReference>
<dbReference type="GO" id="GO:0006189">
    <property type="term" value="P:'de novo' IMP biosynthetic process"/>
    <property type="evidence" value="ECO:0007669"/>
    <property type="project" value="UniProtKB-UniPathway"/>
</dbReference>
<dbReference type="GO" id="GO:0070626">
    <property type="term" value="F:(S)-2-(5-amino-1-(5-phospho-D-ribosyl)imidazole-4-carboxamido) succinate lyase (fumarate-forming) activity"/>
    <property type="evidence" value="ECO:0007669"/>
    <property type="project" value="TreeGrafter"/>
</dbReference>
<evidence type="ECO:0000256" key="4">
    <source>
        <dbReference type="ARBA" id="ARBA00012339"/>
    </source>
</evidence>
<dbReference type="EC" id="4.3.2.2" evidence="4 11"/>
<dbReference type="FunFam" id="1.20.200.10:FF:000008">
    <property type="entry name" value="Adenylosuccinate lyase"/>
    <property type="match status" value="1"/>
</dbReference>
<comment type="catalytic activity">
    <reaction evidence="8">
        <text>(2S)-2-[5-amino-1-(5-phospho-beta-D-ribosyl)imidazole-4-carboxamido]succinate = 5-amino-1-(5-phospho-beta-D-ribosyl)imidazole-4-carboxamide + fumarate</text>
        <dbReference type="Rhea" id="RHEA:23920"/>
        <dbReference type="ChEBI" id="CHEBI:29806"/>
        <dbReference type="ChEBI" id="CHEBI:58443"/>
        <dbReference type="ChEBI" id="CHEBI:58475"/>
        <dbReference type="EC" id="4.3.2.2"/>
    </reaction>
    <physiologicalReaction direction="left-to-right" evidence="8">
        <dbReference type="Rhea" id="RHEA:23921"/>
    </physiologicalReaction>
</comment>
<name>A0A497YF05_9BACL</name>
<dbReference type="InterPro" id="IPR020557">
    <property type="entry name" value="Fumarate_lyase_CS"/>
</dbReference>
<dbReference type="CDD" id="cd01360">
    <property type="entry name" value="Adenylsuccinate_lyase_1"/>
    <property type="match status" value="1"/>
</dbReference>
<accession>A0A497YF05</accession>
<dbReference type="Gene3D" id="1.10.40.30">
    <property type="entry name" value="Fumarase/aspartase (C-terminal domain)"/>
    <property type="match status" value="1"/>
</dbReference>
<dbReference type="PANTHER" id="PTHR43172">
    <property type="entry name" value="ADENYLOSUCCINATE LYASE"/>
    <property type="match status" value="1"/>
</dbReference>
<dbReference type="InterPro" id="IPR022761">
    <property type="entry name" value="Fumarate_lyase_N"/>
</dbReference>
<evidence type="ECO:0000256" key="9">
    <source>
        <dbReference type="ARBA" id="ARBA00030717"/>
    </source>
</evidence>
<comment type="pathway">
    <text evidence="2 12">Purine metabolism; AMP biosynthesis via de novo pathway; AMP from IMP: step 2/2.</text>
</comment>
<dbReference type="InterPro" id="IPR004769">
    <property type="entry name" value="Pur_lyase"/>
</dbReference>
<proteinExistence type="inferred from homology"/>
<dbReference type="PROSITE" id="PS00163">
    <property type="entry name" value="FUMARATE_LYASES"/>
    <property type="match status" value="1"/>
</dbReference>
<keyword evidence="15" id="KW-1185">Reference proteome</keyword>
<keyword evidence="6 12" id="KW-0658">Purine biosynthesis</keyword>
<dbReference type="Pfam" id="PF00206">
    <property type="entry name" value="Lyase_1"/>
    <property type="match status" value="1"/>
</dbReference>
<organism evidence="14 15">
    <name type="scientific">Planococcus citreus</name>
    <dbReference type="NCBI Taxonomy" id="1373"/>
    <lineage>
        <taxon>Bacteria</taxon>
        <taxon>Bacillati</taxon>
        <taxon>Bacillota</taxon>
        <taxon>Bacilli</taxon>
        <taxon>Bacillales</taxon>
        <taxon>Caryophanaceae</taxon>
        <taxon>Planococcus</taxon>
    </lineage>
</organism>
<dbReference type="GO" id="GO:0044208">
    <property type="term" value="P:'de novo' AMP biosynthetic process"/>
    <property type="evidence" value="ECO:0007669"/>
    <property type="project" value="UniProtKB-UniPathway"/>
</dbReference>
<reference evidence="14 15" key="1">
    <citation type="submission" date="2018-10" db="EMBL/GenBank/DDBJ databases">
        <title>Genomic Encyclopedia of Type Strains, Phase IV (KMG-IV): sequencing the most valuable type-strain genomes for metagenomic binning, comparative biology and taxonomic classification.</title>
        <authorList>
            <person name="Goeker M."/>
        </authorList>
    </citation>
    <scope>NUCLEOTIDE SEQUENCE [LARGE SCALE GENOMIC DNA]</scope>
    <source>
        <strain evidence="14 15">DSM 20549</strain>
    </source>
</reference>
<dbReference type="UniPathway" id="UPA00075">
    <property type="reaction ID" value="UER00336"/>
</dbReference>
<protein>
    <recommendedName>
        <fullName evidence="5 11">Adenylosuccinate lyase</fullName>
        <shortName evidence="12">ASL</shortName>
        <ecNumber evidence="4 11">4.3.2.2</ecNumber>
    </recommendedName>
    <alternativeName>
        <fullName evidence="9 12">Adenylosuccinase</fullName>
    </alternativeName>
</protein>
<comment type="caution">
    <text evidence="14">The sequence shown here is derived from an EMBL/GenBank/DDBJ whole genome shotgun (WGS) entry which is preliminary data.</text>
</comment>
<dbReference type="UniPathway" id="UPA00074">
    <property type="reaction ID" value="UER00132"/>
</dbReference>
<dbReference type="FunFam" id="1.10.275.10:FF:000006">
    <property type="entry name" value="Adenylosuccinate lyase"/>
    <property type="match status" value="1"/>
</dbReference>
<dbReference type="InterPro" id="IPR019468">
    <property type="entry name" value="AdenyloSucc_lyase_C"/>
</dbReference>
<evidence type="ECO:0000256" key="3">
    <source>
        <dbReference type="ARBA" id="ARBA00008273"/>
    </source>
</evidence>
<dbReference type="PANTHER" id="PTHR43172:SF1">
    <property type="entry name" value="ADENYLOSUCCINATE LYASE"/>
    <property type="match status" value="1"/>
</dbReference>
<gene>
    <name evidence="14" type="ORF">DFR62_3279</name>
</gene>
<dbReference type="EMBL" id="RCCP01000007">
    <property type="protein sequence ID" value="RLJ81668.1"/>
    <property type="molecule type" value="Genomic_DNA"/>
</dbReference>
<dbReference type="InterPro" id="IPR000362">
    <property type="entry name" value="Fumarate_lyase_fam"/>
</dbReference>
<comment type="similarity">
    <text evidence="3 12">Belongs to the lyase 1 family. Adenylosuccinate lyase subfamily.</text>
</comment>
<evidence type="ECO:0000256" key="10">
    <source>
        <dbReference type="ARBA" id="ARBA00049115"/>
    </source>
</evidence>
<dbReference type="PRINTS" id="PR00149">
    <property type="entry name" value="FUMRATELYASE"/>
</dbReference>
<evidence type="ECO:0000256" key="12">
    <source>
        <dbReference type="RuleBase" id="RU361172"/>
    </source>
</evidence>
<evidence type="ECO:0000256" key="7">
    <source>
        <dbReference type="ARBA" id="ARBA00023239"/>
    </source>
</evidence>
<dbReference type="Gene3D" id="1.10.275.10">
    <property type="entry name" value="Fumarase/aspartase (N-terminal domain)"/>
    <property type="match status" value="1"/>
</dbReference>
<dbReference type="FunFam" id="1.10.40.30:FF:000007">
    <property type="entry name" value="Adenylosuccinate lyase"/>
    <property type="match status" value="1"/>
</dbReference>
<dbReference type="Pfam" id="PF10397">
    <property type="entry name" value="ADSL_C"/>
    <property type="match status" value="1"/>
</dbReference>
<keyword evidence="7 12" id="KW-0456">Lyase</keyword>
<dbReference type="InterPro" id="IPR008948">
    <property type="entry name" value="L-Aspartase-like"/>
</dbReference>
<evidence type="ECO:0000256" key="11">
    <source>
        <dbReference type="NCBIfam" id="TIGR00928"/>
    </source>
</evidence>
<dbReference type="Proteomes" id="UP000280791">
    <property type="component" value="Unassembled WGS sequence"/>
</dbReference>